<keyword evidence="3" id="KW-0143">Chaperone</keyword>
<evidence type="ECO:0000313" key="5">
    <source>
        <dbReference type="Proteomes" id="UP000295391"/>
    </source>
</evidence>
<dbReference type="OrthoDB" id="9807264at2"/>
<sequence length="101" mass="11761">MTSTNMNNPTDQAHLDRLKRIKYRANHRGTQEMDIILGGFVDQEIRNFDAEMLDRLENLMNETDADLYQWIIGQPGTTQCQDVELLDMIIAYQRDKVRSGD</sequence>
<protein>
    <recommendedName>
        <fullName evidence="2">FAD assembly factor SdhE</fullName>
    </recommendedName>
</protein>
<dbReference type="Proteomes" id="UP000295391">
    <property type="component" value="Unassembled WGS sequence"/>
</dbReference>
<evidence type="ECO:0000256" key="2">
    <source>
        <dbReference type="ARBA" id="ARBA00019418"/>
    </source>
</evidence>
<dbReference type="RefSeq" id="WP_133570987.1">
    <property type="nucleotide sequence ID" value="NZ_SNYR01000001.1"/>
</dbReference>
<dbReference type="GO" id="GO:0006099">
    <property type="term" value="P:tricarboxylic acid cycle"/>
    <property type="evidence" value="ECO:0007669"/>
    <property type="project" value="TreeGrafter"/>
</dbReference>
<evidence type="ECO:0000256" key="3">
    <source>
        <dbReference type="ARBA" id="ARBA00023186"/>
    </source>
</evidence>
<comment type="caution">
    <text evidence="4">The sequence shown here is derived from an EMBL/GenBank/DDBJ whole genome shotgun (WGS) entry which is preliminary data.</text>
</comment>
<reference evidence="4 5" key="1">
    <citation type="submission" date="2019-03" db="EMBL/GenBank/DDBJ databases">
        <title>Genomic Encyclopedia of Type Strains, Phase III (KMG-III): the genomes of soil and plant-associated and newly described type strains.</title>
        <authorList>
            <person name="Whitman W."/>
        </authorList>
    </citation>
    <scope>NUCLEOTIDE SEQUENCE [LARGE SCALE GENOMIC DNA]</scope>
    <source>
        <strain evidence="4 5">CGMCC 1.7002</strain>
    </source>
</reference>
<dbReference type="InterPro" id="IPR036714">
    <property type="entry name" value="SDH_sf"/>
</dbReference>
<dbReference type="Pfam" id="PF03937">
    <property type="entry name" value="Sdh5"/>
    <property type="match status" value="1"/>
</dbReference>
<evidence type="ECO:0000256" key="1">
    <source>
        <dbReference type="ARBA" id="ARBA00008571"/>
    </source>
</evidence>
<dbReference type="InterPro" id="IPR005631">
    <property type="entry name" value="SDH"/>
</dbReference>
<name>A0A4R6VQI6_9HYPH</name>
<gene>
    <name evidence="4" type="ORF">ATL17_0275</name>
</gene>
<comment type="similarity">
    <text evidence="1">Belongs to the SdhE FAD assembly factor family.</text>
</comment>
<dbReference type="Gene3D" id="1.10.150.250">
    <property type="entry name" value="Flavinator of succinate dehydrogenase"/>
    <property type="match status" value="1"/>
</dbReference>
<organism evidence="4 5">
    <name type="scientific">Maritalea mobilis</name>
    <dbReference type="NCBI Taxonomy" id="483324"/>
    <lineage>
        <taxon>Bacteria</taxon>
        <taxon>Pseudomonadati</taxon>
        <taxon>Pseudomonadota</taxon>
        <taxon>Alphaproteobacteria</taxon>
        <taxon>Hyphomicrobiales</taxon>
        <taxon>Devosiaceae</taxon>
        <taxon>Maritalea</taxon>
    </lineage>
</organism>
<dbReference type="EMBL" id="SNYR01000001">
    <property type="protein sequence ID" value="TDQ66283.1"/>
    <property type="molecule type" value="Genomic_DNA"/>
</dbReference>
<proteinExistence type="inferred from homology"/>
<dbReference type="SUPFAM" id="SSF109910">
    <property type="entry name" value="YgfY-like"/>
    <property type="match status" value="1"/>
</dbReference>
<dbReference type="AlphaFoldDB" id="A0A4R6VQI6"/>
<dbReference type="PANTHER" id="PTHR12469:SF2">
    <property type="entry name" value="SUCCINATE DEHYDROGENASE ASSEMBLY FACTOR 2, MITOCHONDRIAL"/>
    <property type="match status" value="1"/>
</dbReference>
<evidence type="ECO:0000313" key="4">
    <source>
        <dbReference type="EMBL" id="TDQ66283.1"/>
    </source>
</evidence>
<dbReference type="PANTHER" id="PTHR12469">
    <property type="entry name" value="PROTEIN EMI5 HOMOLOG, MITOCHONDRIAL"/>
    <property type="match status" value="1"/>
</dbReference>
<accession>A0A4R6VQI6</accession>
<keyword evidence="5" id="KW-1185">Reference proteome</keyword>